<sequence>MAVLAAVPVYSQDKSDLSHEDSLVLAEARGGLIPADTGQKTPRVPQVLPFPAVIDSVLKDFPNNLRNITGQLVLAQGEFENYASVVELPGAESCIITRWHSFDDTTASWQAQMFRSEHFSEASGRYHALFRQLQGCYLKLVDGSKFYLAGDWEPAKEEAPFTTSTLRLRTGDERYKEVKVEVELVFLVTDWAVHINIVSKKRDDEVGGTDEAER</sequence>
<gene>
    <name evidence="1" type="ORF">GCM10011511_11120</name>
</gene>
<name>A0A8J2UA30_9BACT</name>
<organism evidence="1 2">
    <name type="scientific">Puia dinghuensis</name>
    <dbReference type="NCBI Taxonomy" id="1792502"/>
    <lineage>
        <taxon>Bacteria</taxon>
        <taxon>Pseudomonadati</taxon>
        <taxon>Bacteroidota</taxon>
        <taxon>Chitinophagia</taxon>
        <taxon>Chitinophagales</taxon>
        <taxon>Chitinophagaceae</taxon>
        <taxon>Puia</taxon>
    </lineage>
</organism>
<dbReference type="AlphaFoldDB" id="A0A8J2UA30"/>
<evidence type="ECO:0000313" key="2">
    <source>
        <dbReference type="Proteomes" id="UP000607559"/>
    </source>
</evidence>
<evidence type="ECO:0000313" key="1">
    <source>
        <dbReference type="EMBL" id="GGA89659.1"/>
    </source>
</evidence>
<reference evidence="1" key="2">
    <citation type="submission" date="2020-09" db="EMBL/GenBank/DDBJ databases">
        <authorList>
            <person name="Sun Q."/>
            <person name="Zhou Y."/>
        </authorList>
    </citation>
    <scope>NUCLEOTIDE SEQUENCE</scope>
    <source>
        <strain evidence="1">CGMCC 1.15448</strain>
    </source>
</reference>
<keyword evidence="2" id="KW-1185">Reference proteome</keyword>
<protein>
    <submittedName>
        <fullName evidence="1">Uncharacterized protein</fullName>
    </submittedName>
</protein>
<dbReference type="Proteomes" id="UP000607559">
    <property type="component" value="Unassembled WGS sequence"/>
</dbReference>
<proteinExistence type="predicted"/>
<reference evidence="1" key="1">
    <citation type="journal article" date="2014" name="Int. J. Syst. Evol. Microbiol.">
        <title>Complete genome sequence of Corynebacterium casei LMG S-19264T (=DSM 44701T), isolated from a smear-ripened cheese.</title>
        <authorList>
            <consortium name="US DOE Joint Genome Institute (JGI-PGF)"/>
            <person name="Walter F."/>
            <person name="Albersmeier A."/>
            <person name="Kalinowski J."/>
            <person name="Ruckert C."/>
        </authorList>
    </citation>
    <scope>NUCLEOTIDE SEQUENCE</scope>
    <source>
        <strain evidence="1">CGMCC 1.15448</strain>
    </source>
</reference>
<dbReference type="EMBL" id="BMJC01000001">
    <property type="protein sequence ID" value="GGA89659.1"/>
    <property type="molecule type" value="Genomic_DNA"/>
</dbReference>
<accession>A0A8J2UA30</accession>
<comment type="caution">
    <text evidence="1">The sequence shown here is derived from an EMBL/GenBank/DDBJ whole genome shotgun (WGS) entry which is preliminary data.</text>
</comment>